<keyword evidence="3" id="KW-1185">Reference proteome</keyword>
<reference evidence="2 3" key="1">
    <citation type="journal article" date="2017" name="Environ. Microbiol.">
        <title>Decay of the glycolytic pathway and adaptation to intranuclear parasitism within Enterocytozoonidae microsporidia.</title>
        <authorList>
            <person name="Wiredu Boakye D."/>
            <person name="Jaroenlak P."/>
            <person name="Prachumwat A."/>
            <person name="Williams T.A."/>
            <person name="Bateman K.S."/>
            <person name="Itsathitphaisarn O."/>
            <person name="Sritunyalucksana K."/>
            <person name="Paszkiewicz K.H."/>
            <person name="Moore K.A."/>
            <person name="Stentiford G.D."/>
            <person name="Williams B.A."/>
        </authorList>
    </citation>
    <scope>NUCLEOTIDE SEQUENCE [LARGE SCALE GENOMIC DNA]</scope>
    <source>
        <strain evidence="2 3">GB1</strain>
    </source>
</reference>
<comment type="caution">
    <text evidence="2">The sequence shown here is derived from an EMBL/GenBank/DDBJ whole genome shotgun (WGS) entry which is preliminary data.</text>
</comment>
<sequence>MKLLFFIIASYLNCSEIPTISNTKSGLKRKLDSNSRNIMENSKTLPFKKRKIEIQNDNTKQEEENKEKDNESVSNEKSKESKDENVNLFSQIEELREKVKKLKEESEGIVIENKHLKDKNIALKDKYNDANEIINKQKDIIRCLEGKIPKIQDSGLKEQQKTVISYLPINQEEFRELVTFYTSNNLKNDTESEKFDSFIYKIISIVIEEERINMFKAKKNELENIFYYLRSKIKPKDIPLTIEDITRDNFNYFDYHLIKSVGFLIEDIENNKNNNFDKNFKLLNMVIKTSNESILLLNLLIEFKNLIILKDKVSLNNEQQIKSFNNEFVETFQEELSELKFSISSKGYKPIKDPITELEEILDVNDLQKSFKKLLIRYKSIFLNCGSVFLNIPHTIYTRDNDITSSFCTSLYRKRKRFLDKNIYRFSRSLIVLNE</sequence>
<accession>A0A1X0QBD2</accession>
<dbReference type="VEuPathDB" id="MicrosporidiaDB:A0H76_1658"/>
<evidence type="ECO:0000313" key="2">
    <source>
        <dbReference type="EMBL" id="ORD97120.1"/>
    </source>
</evidence>
<gene>
    <name evidence="2" type="ORF">HERIO_995</name>
</gene>
<dbReference type="VEuPathDB" id="MicrosporidiaDB:HERIO_995"/>
<proteinExistence type="predicted"/>
<feature type="compositionally biased region" description="Basic and acidic residues" evidence="1">
    <location>
        <begin position="59"/>
        <end position="85"/>
    </location>
</feature>
<evidence type="ECO:0000313" key="3">
    <source>
        <dbReference type="Proteomes" id="UP000192356"/>
    </source>
</evidence>
<protein>
    <submittedName>
        <fullName evidence="2">Uncharacterized protein</fullName>
    </submittedName>
</protein>
<dbReference type="Proteomes" id="UP000192356">
    <property type="component" value="Unassembled WGS sequence"/>
</dbReference>
<evidence type="ECO:0000256" key="1">
    <source>
        <dbReference type="SAM" id="MobiDB-lite"/>
    </source>
</evidence>
<organism evidence="2 3">
    <name type="scientific">Hepatospora eriocheir</name>
    <dbReference type="NCBI Taxonomy" id="1081669"/>
    <lineage>
        <taxon>Eukaryota</taxon>
        <taxon>Fungi</taxon>
        <taxon>Fungi incertae sedis</taxon>
        <taxon>Microsporidia</taxon>
        <taxon>Hepatosporidae</taxon>
        <taxon>Hepatospora</taxon>
    </lineage>
</organism>
<name>A0A1X0QBD2_9MICR</name>
<feature type="region of interest" description="Disordered" evidence="1">
    <location>
        <begin position="47"/>
        <end position="85"/>
    </location>
</feature>
<dbReference type="EMBL" id="LVKB01000040">
    <property type="protein sequence ID" value="ORD97120.1"/>
    <property type="molecule type" value="Genomic_DNA"/>
</dbReference>
<dbReference type="AlphaFoldDB" id="A0A1X0QBD2"/>